<reference evidence="2 3" key="1">
    <citation type="submission" date="2018-09" db="EMBL/GenBank/DDBJ databases">
        <authorList>
            <person name="Zeman M."/>
            <person name="Pardy F."/>
        </authorList>
    </citation>
    <scope>NUCLEOTIDE SEQUENCE [LARGE SCALE GENOMIC DNA]</scope>
    <source>
        <strain evidence="2 3">CCM 8852</strain>
    </source>
</reference>
<evidence type="ECO:0000256" key="1">
    <source>
        <dbReference type="SAM" id="SignalP"/>
    </source>
</evidence>
<keyword evidence="1" id="KW-0732">Signal</keyword>
<evidence type="ECO:0000313" key="3">
    <source>
        <dbReference type="Proteomes" id="UP000284250"/>
    </source>
</evidence>
<organism evidence="2 3">
    <name type="scientific">Hymenobacter rubripertinctus</name>
    <dbReference type="NCBI Taxonomy" id="2029981"/>
    <lineage>
        <taxon>Bacteria</taxon>
        <taxon>Pseudomonadati</taxon>
        <taxon>Bacteroidota</taxon>
        <taxon>Cytophagia</taxon>
        <taxon>Cytophagales</taxon>
        <taxon>Hymenobacteraceae</taxon>
        <taxon>Hymenobacter</taxon>
    </lineage>
</organism>
<evidence type="ECO:0000313" key="2">
    <source>
        <dbReference type="EMBL" id="RIY06214.1"/>
    </source>
</evidence>
<dbReference type="OrthoDB" id="1490014at2"/>
<reference evidence="2 3" key="2">
    <citation type="submission" date="2019-01" db="EMBL/GenBank/DDBJ databases">
        <title>Hymenobacter humicola sp. nov., isolated from soils in Antarctica.</title>
        <authorList>
            <person name="Sedlacek I."/>
            <person name="Holochova P."/>
            <person name="Kralova S."/>
            <person name="Pantucek R."/>
            <person name="Stankova E."/>
            <person name="Vrbovska V."/>
            <person name="Kristofova L."/>
            <person name="Svec P."/>
            <person name="Busse H.-J."/>
        </authorList>
    </citation>
    <scope>NUCLEOTIDE SEQUENCE [LARGE SCALE GENOMIC DNA]</scope>
    <source>
        <strain evidence="2 3">CCM 8852</strain>
    </source>
</reference>
<protein>
    <submittedName>
        <fullName evidence="2">Uncharacterized protein</fullName>
    </submittedName>
</protein>
<comment type="caution">
    <text evidence="2">The sequence shown here is derived from an EMBL/GenBank/DDBJ whole genome shotgun (WGS) entry which is preliminary data.</text>
</comment>
<dbReference type="Proteomes" id="UP000284250">
    <property type="component" value="Unassembled WGS sequence"/>
</dbReference>
<gene>
    <name evidence="2" type="ORF">D0T11_18980</name>
</gene>
<name>A0A418QM33_9BACT</name>
<dbReference type="AlphaFoldDB" id="A0A418QM33"/>
<keyword evidence="3" id="KW-1185">Reference proteome</keyword>
<feature type="signal peptide" evidence="1">
    <location>
        <begin position="1"/>
        <end position="29"/>
    </location>
</feature>
<dbReference type="RefSeq" id="WP_119657391.1">
    <property type="nucleotide sequence ID" value="NZ_JBHUOI010000072.1"/>
</dbReference>
<sequence length="181" mass="19815">MLVSTLICFLRRGWLALALLLLLAAPARATHIVGGEMDLQYLTGNTYQLTLTLYFDAVNGQPGALDSDLTASIFEKGSNRRMADVLLPLVNNALVQYTNPACSTPSLITRKLSYTRQLTLSAQEYANSSGYYVAVERCCRNNGINNIVNPGGAAQTFYLEFRPWCGTAWPCATPLPASFRP</sequence>
<dbReference type="EMBL" id="QYCN01000042">
    <property type="protein sequence ID" value="RIY06214.1"/>
    <property type="molecule type" value="Genomic_DNA"/>
</dbReference>
<proteinExistence type="predicted"/>
<feature type="chain" id="PRO_5019362394" evidence="1">
    <location>
        <begin position="30"/>
        <end position="181"/>
    </location>
</feature>
<accession>A0A418QM33</accession>